<keyword evidence="1" id="KW-0732">Signal</keyword>
<name>A0A383RIT4_PAEAL</name>
<protein>
    <submittedName>
        <fullName evidence="2">Uncharacterized protein</fullName>
    </submittedName>
</protein>
<evidence type="ECO:0000256" key="1">
    <source>
        <dbReference type="SAM" id="SignalP"/>
    </source>
</evidence>
<organism evidence="2 3">
    <name type="scientific">Paenibacillus alvei</name>
    <name type="common">Bacillus alvei</name>
    <dbReference type="NCBI Taxonomy" id="44250"/>
    <lineage>
        <taxon>Bacteria</taxon>
        <taxon>Bacillati</taxon>
        <taxon>Bacillota</taxon>
        <taxon>Bacilli</taxon>
        <taxon>Bacillales</taxon>
        <taxon>Paenibacillaceae</taxon>
        <taxon>Paenibacillus</taxon>
    </lineage>
</organism>
<accession>A0A383RIT4</accession>
<dbReference type="Proteomes" id="UP000304148">
    <property type="component" value="Chromosome"/>
</dbReference>
<gene>
    <name evidence="2" type="ORF">PBLR_14628</name>
</gene>
<evidence type="ECO:0000313" key="2">
    <source>
        <dbReference type="EMBL" id="SYX86206.1"/>
    </source>
</evidence>
<feature type="chain" id="PRO_5016657451" evidence="1">
    <location>
        <begin position="29"/>
        <end position="134"/>
    </location>
</feature>
<feature type="signal peptide" evidence="1">
    <location>
        <begin position="1"/>
        <end position="28"/>
    </location>
</feature>
<dbReference type="EMBL" id="LS992241">
    <property type="protein sequence ID" value="SYX86206.1"/>
    <property type="molecule type" value="Genomic_DNA"/>
</dbReference>
<reference evidence="3" key="1">
    <citation type="submission" date="2018-08" db="EMBL/GenBank/DDBJ databases">
        <authorList>
            <person name="Chevrot R."/>
        </authorList>
    </citation>
    <scope>NUCLEOTIDE SEQUENCE [LARGE SCALE GENOMIC DNA]</scope>
</reference>
<sequence length="134" mass="13812">MNEKTKKRMTLGALVLSAILVLPTGAFAAKSDSKSGTAGDVSTSATLSIHSDYASGTTSASDRAYCKVDVVYKYSWGLKGSVYKAEASDTAAYSTSASANASSDWVNPQSLSATAAHLVGYGSNSWTASTSVTY</sequence>
<evidence type="ECO:0000313" key="3">
    <source>
        <dbReference type="Proteomes" id="UP000304148"/>
    </source>
</evidence>
<proteinExistence type="predicted"/>
<dbReference type="AlphaFoldDB" id="A0A383RIT4"/>
<dbReference type="RefSeq" id="WP_138188239.1">
    <property type="nucleotide sequence ID" value="NZ_LS992241.1"/>
</dbReference>